<comment type="similarity">
    <text evidence="3">Belongs to the beta-defensin family.</text>
</comment>
<proteinExistence type="inferred from homology"/>
<organism evidence="12">
    <name type="scientific">Castor canadensis</name>
    <name type="common">American beaver</name>
    <dbReference type="NCBI Taxonomy" id="51338"/>
    <lineage>
        <taxon>Eukaryota</taxon>
        <taxon>Metazoa</taxon>
        <taxon>Chordata</taxon>
        <taxon>Craniata</taxon>
        <taxon>Vertebrata</taxon>
        <taxon>Euteleostomi</taxon>
        <taxon>Mammalia</taxon>
        <taxon>Eutheria</taxon>
        <taxon>Euarchontoglires</taxon>
        <taxon>Glires</taxon>
        <taxon>Rodentia</taxon>
        <taxon>Castorimorpha</taxon>
        <taxon>Castoridae</taxon>
        <taxon>Castor</taxon>
    </lineage>
</organism>
<protein>
    <recommendedName>
        <fullName evidence="11">Big defensin domain-containing protein</fullName>
    </recommendedName>
</protein>
<dbReference type="AlphaFoldDB" id="A0A8C0X165"/>
<dbReference type="GO" id="GO:0050830">
    <property type="term" value="P:defense response to Gram-positive bacterium"/>
    <property type="evidence" value="ECO:0007669"/>
    <property type="project" value="InterPro"/>
</dbReference>
<evidence type="ECO:0000256" key="5">
    <source>
        <dbReference type="ARBA" id="ARBA00022529"/>
    </source>
</evidence>
<dbReference type="InterPro" id="IPR028060">
    <property type="entry name" value="Defensin_big_dom"/>
</dbReference>
<keyword evidence="5" id="KW-0929">Antimicrobial</keyword>
<keyword evidence="9" id="KW-1015">Disulfide bond</keyword>
<dbReference type="GO" id="GO:0061760">
    <property type="term" value="P:antifungal innate immune response"/>
    <property type="evidence" value="ECO:0007669"/>
    <property type="project" value="TreeGrafter"/>
</dbReference>
<keyword evidence="7" id="KW-0211">Defensin</keyword>
<accession>A0A8C0X165</accession>
<keyword evidence="6 10" id="KW-0732">Signal</keyword>
<evidence type="ECO:0000256" key="8">
    <source>
        <dbReference type="ARBA" id="ARBA00023022"/>
    </source>
</evidence>
<evidence type="ECO:0000256" key="7">
    <source>
        <dbReference type="ARBA" id="ARBA00022940"/>
    </source>
</evidence>
<reference evidence="12" key="1">
    <citation type="submission" date="2023-09" db="UniProtKB">
        <authorList>
            <consortium name="Ensembl"/>
        </authorList>
    </citation>
    <scope>IDENTIFICATION</scope>
</reference>
<name>A0A8C0X165_CASCN</name>
<dbReference type="GO" id="GO:0001530">
    <property type="term" value="F:lipopolysaccharide binding"/>
    <property type="evidence" value="ECO:0007669"/>
    <property type="project" value="TreeGrafter"/>
</dbReference>
<keyword evidence="8" id="KW-0044">Antibiotic</keyword>
<evidence type="ECO:0000259" key="11">
    <source>
        <dbReference type="Pfam" id="PF14862"/>
    </source>
</evidence>
<evidence type="ECO:0000313" key="12">
    <source>
        <dbReference type="Ensembl" id="ENSCCNP00000018757.1"/>
    </source>
</evidence>
<sequence>MKLLFLFLAILLAMEPVMSGRQILRCMGNNGVCRPSCKKDEQPYLYCKNYQPCCLQSYMRINLSSKADSTGWSYEKQWPKIP</sequence>
<feature type="signal peptide" evidence="10">
    <location>
        <begin position="1"/>
        <end position="20"/>
    </location>
</feature>
<evidence type="ECO:0000256" key="4">
    <source>
        <dbReference type="ARBA" id="ARBA00022525"/>
    </source>
</evidence>
<comment type="subcellular location">
    <subcellularLocation>
        <location evidence="2">Secreted</location>
    </subcellularLocation>
</comment>
<evidence type="ECO:0000256" key="3">
    <source>
        <dbReference type="ARBA" id="ARBA00007371"/>
    </source>
</evidence>
<dbReference type="GO" id="GO:0050829">
    <property type="term" value="P:defense response to Gram-negative bacterium"/>
    <property type="evidence" value="ECO:0007669"/>
    <property type="project" value="InterPro"/>
</dbReference>
<dbReference type="PANTHER" id="PTHR47902:SF1">
    <property type="entry name" value="BETA-DEFENSIN 119"/>
    <property type="match status" value="1"/>
</dbReference>
<dbReference type="GO" id="GO:0005576">
    <property type="term" value="C:extracellular region"/>
    <property type="evidence" value="ECO:0007669"/>
    <property type="project" value="UniProtKB-SubCell"/>
</dbReference>
<dbReference type="Ensembl" id="ENSCCNT00000024357.1">
    <property type="protein sequence ID" value="ENSCCNP00000018757.1"/>
    <property type="gene ID" value="ENSCCNG00000018959.1"/>
</dbReference>
<evidence type="ECO:0000256" key="10">
    <source>
        <dbReference type="SAM" id="SignalP"/>
    </source>
</evidence>
<feature type="chain" id="PRO_5040825441" description="Big defensin domain-containing protein" evidence="10">
    <location>
        <begin position="21"/>
        <end position="82"/>
    </location>
</feature>
<evidence type="ECO:0000256" key="6">
    <source>
        <dbReference type="ARBA" id="ARBA00022729"/>
    </source>
</evidence>
<evidence type="ECO:0000256" key="1">
    <source>
        <dbReference type="ARBA" id="ARBA00002878"/>
    </source>
</evidence>
<dbReference type="PANTHER" id="PTHR47902">
    <property type="entry name" value="BETA-DEFENSIN 119"/>
    <property type="match status" value="1"/>
</dbReference>
<dbReference type="Pfam" id="PF14862">
    <property type="entry name" value="Defensin_big"/>
    <property type="match status" value="1"/>
</dbReference>
<feature type="domain" description="Big defensin" evidence="11">
    <location>
        <begin position="2"/>
        <end position="48"/>
    </location>
</feature>
<evidence type="ECO:0000256" key="9">
    <source>
        <dbReference type="ARBA" id="ARBA00023157"/>
    </source>
</evidence>
<keyword evidence="4" id="KW-0964">Secreted</keyword>
<evidence type="ECO:0000256" key="2">
    <source>
        <dbReference type="ARBA" id="ARBA00004613"/>
    </source>
</evidence>
<comment type="function">
    <text evidence="1">Has antibacterial activity.</text>
</comment>